<dbReference type="NCBIfam" id="TIGR01313">
    <property type="entry name" value="therm_gnt_kin"/>
    <property type="match status" value="1"/>
</dbReference>
<evidence type="ECO:0000256" key="9">
    <source>
        <dbReference type="RuleBase" id="RU363066"/>
    </source>
</evidence>
<evidence type="ECO:0000256" key="1">
    <source>
        <dbReference type="ARBA" id="ARBA00004875"/>
    </source>
</evidence>
<dbReference type="EC" id="2.7.1.12" evidence="3 9"/>
<comment type="similarity">
    <text evidence="2 9">Belongs to the gluconokinase GntK/GntV family.</text>
</comment>
<dbReference type="Pfam" id="PF13671">
    <property type="entry name" value="AAA_33"/>
    <property type="match status" value="1"/>
</dbReference>
<keyword evidence="11" id="KW-1185">Reference proteome</keyword>
<keyword evidence="5 9" id="KW-0547">Nucleotide-binding</keyword>
<dbReference type="GO" id="GO:0009051">
    <property type="term" value="P:pentose-phosphate shunt, oxidative branch"/>
    <property type="evidence" value="ECO:0007669"/>
    <property type="project" value="EnsemblFungi"/>
</dbReference>
<evidence type="ECO:0000256" key="4">
    <source>
        <dbReference type="ARBA" id="ARBA00022679"/>
    </source>
</evidence>
<evidence type="ECO:0000256" key="3">
    <source>
        <dbReference type="ARBA" id="ARBA00012054"/>
    </source>
</evidence>
<dbReference type="STRING" id="101127.A0A1X2GYI7"/>
<dbReference type="Proteomes" id="UP000242146">
    <property type="component" value="Unassembled WGS sequence"/>
</dbReference>
<keyword evidence="7 9" id="KW-0067">ATP-binding</keyword>
<keyword evidence="6 9" id="KW-0418">Kinase</keyword>
<dbReference type="PANTHER" id="PTHR43442">
    <property type="entry name" value="GLUCONOKINASE-RELATED"/>
    <property type="match status" value="1"/>
</dbReference>
<dbReference type="GO" id="GO:0046316">
    <property type="term" value="F:gluconokinase activity"/>
    <property type="evidence" value="ECO:0007669"/>
    <property type="project" value="UniProtKB-EC"/>
</dbReference>
<sequence length="183" mass="19973">MAAPIPVYVLGGVAGCGKTSVAEAMQDKLHCEYIEGDQLHPAENVAKMSAGIPLQDEDRWGWLETIRDTIAEKTKKLQADGVNDKEHTLIVTCSGLRKVYRDILRQVPSSLASVTFVYLKGSPELLSERIGARKNHFMSATMLQSQLDTLEEPNPAQEQCIVVSIEPPPATIAENVLLLAGYA</sequence>
<dbReference type="FunFam" id="3.40.50.300:FF:000522">
    <property type="entry name" value="Gluconokinase"/>
    <property type="match status" value="1"/>
</dbReference>
<accession>A0A1X2GYI7</accession>
<evidence type="ECO:0000313" key="10">
    <source>
        <dbReference type="EMBL" id="ORX62714.1"/>
    </source>
</evidence>
<dbReference type="InterPro" id="IPR027417">
    <property type="entry name" value="P-loop_NTPase"/>
</dbReference>
<dbReference type="PANTHER" id="PTHR43442:SF3">
    <property type="entry name" value="GLUCONOKINASE-RELATED"/>
    <property type="match status" value="1"/>
</dbReference>
<keyword evidence="4 9" id="KW-0808">Transferase</keyword>
<evidence type="ECO:0000256" key="8">
    <source>
        <dbReference type="ARBA" id="ARBA00048090"/>
    </source>
</evidence>
<reference evidence="10 11" key="1">
    <citation type="submission" date="2016-07" db="EMBL/GenBank/DDBJ databases">
        <title>Pervasive Adenine N6-methylation of Active Genes in Fungi.</title>
        <authorList>
            <consortium name="DOE Joint Genome Institute"/>
            <person name="Mondo S.J."/>
            <person name="Dannebaum R.O."/>
            <person name="Kuo R.C."/>
            <person name="Labutti K."/>
            <person name="Haridas S."/>
            <person name="Kuo A."/>
            <person name="Salamov A."/>
            <person name="Ahrendt S.R."/>
            <person name="Lipzen A."/>
            <person name="Sullivan W."/>
            <person name="Andreopoulos W.B."/>
            <person name="Clum A."/>
            <person name="Lindquist E."/>
            <person name="Daum C."/>
            <person name="Ramamoorthy G.K."/>
            <person name="Gryganskyi A."/>
            <person name="Culley D."/>
            <person name="Magnuson J.K."/>
            <person name="James T.Y."/>
            <person name="O'Malley M.A."/>
            <person name="Stajich J.E."/>
            <person name="Spatafora J.W."/>
            <person name="Visel A."/>
            <person name="Grigoriev I.V."/>
        </authorList>
    </citation>
    <scope>NUCLEOTIDE SEQUENCE [LARGE SCALE GENOMIC DNA]</scope>
    <source>
        <strain evidence="10 11">NRRL 3301</strain>
    </source>
</reference>
<name>A0A1X2GYI7_9FUNG</name>
<dbReference type="InterPro" id="IPR006001">
    <property type="entry name" value="Therm_gnt_kin"/>
</dbReference>
<gene>
    <name evidence="10" type="ORF">DM01DRAFT_1314280</name>
</gene>
<dbReference type="GO" id="GO:0005975">
    <property type="term" value="P:carbohydrate metabolic process"/>
    <property type="evidence" value="ECO:0007669"/>
    <property type="project" value="InterPro"/>
</dbReference>
<organism evidence="10 11">
    <name type="scientific">Hesseltinella vesiculosa</name>
    <dbReference type="NCBI Taxonomy" id="101127"/>
    <lineage>
        <taxon>Eukaryota</taxon>
        <taxon>Fungi</taxon>
        <taxon>Fungi incertae sedis</taxon>
        <taxon>Mucoromycota</taxon>
        <taxon>Mucoromycotina</taxon>
        <taxon>Mucoromycetes</taxon>
        <taxon>Mucorales</taxon>
        <taxon>Cunninghamellaceae</taxon>
        <taxon>Hesseltinella</taxon>
    </lineage>
</organism>
<dbReference type="Gene3D" id="3.40.50.300">
    <property type="entry name" value="P-loop containing nucleotide triphosphate hydrolases"/>
    <property type="match status" value="1"/>
</dbReference>
<protein>
    <recommendedName>
        <fullName evidence="3 9">Gluconokinase</fullName>
        <ecNumber evidence="3 9">2.7.1.12</ecNumber>
    </recommendedName>
</protein>
<dbReference type="GO" id="GO:0005737">
    <property type="term" value="C:cytoplasm"/>
    <property type="evidence" value="ECO:0007669"/>
    <property type="project" value="TreeGrafter"/>
</dbReference>
<comment type="caution">
    <text evidence="10">The sequence shown here is derived from an EMBL/GenBank/DDBJ whole genome shotgun (WGS) entry which is preliminary data.</text>
</comment>
<dbReference type="EMBL" id="MCGT01000001">
    <property type="protein sequence ID" value="ORX62714.1"/>
    <property type="molecule type" value="Genomic_DNA"/>
</dbReference>
<evidence type="ECO:0000256" key="5">
    <source>
        <dbReference type="ARBA" id="ARBA00022741"/>
    </source>
</evidence>
<dbReference type="SUPFAM" id="SSF52540">
    <property type="entry name" value="P-loop containing nucleoside triphosphate hydrolases"/>
    <property type="match status" value="1"/>
</dbReference>
<evidence type="ECO:0000313" key="11">
    <source>
        <dbReference type="Proteomes" id="UP000242146"/>
    </source>
</evidence>
<dbReference type="CDD" id="cd02021">
    <property type="entry name" value="GntK"/>
    <property type="match status" value="1"/>
</dbReference>
<dbReference type="AlphaFoldDB" id="A0A1X2GYI7"/>
<dbReference type="UniPathway" id="UPA00792"/>
<evidence type="ECO:0000256" key="7">
    <source>
        <dbReference type="ARBA" id="ARBA00022840"/>
    </source>
</evidence>
<comment type="catalytic activity">
    <reaction evidence="8 9">
        <text>D-gluconate + ATP = 6-phospho-D-gluconate + ADP + H(+)</text>
        <dbReference type="Rhea" id="RHEA:19433"/>
        <dbReference type="ChEBI" id="CHEBI:15378"/>
        <dbReference type="ChEBI" id="CHEBI:18391"/>
        <dbReference type="ChEBI" id="CHEBI:30616"/>
        <dbReference type="ChEBI" id="CHEBI:58759"/>
        <dbReference type="ChEBI" id="CHEBI:456216"/>
        <dbReference type="EC" id="2.7.1.12"/>
    </reaction>
</comment>
<evidence type="ECO:0000256" key="2">
    <source>
        <dbReference type="ARBA" id="ARBA00008420"/>
    </source>
</evidence>
<dbReference type="OrthoDB" id="275177at2759"/>
<comment type="pathway">
    <text evidence="1 9">Carbohydrate acid metabolism; D-gluconate degradation.</text>
</comment>
<proteinExistence type="inferred from homology"/>
<dbReference type="GO" id="GO:0005524">
    <property type="term" value="F:ATP binding"/>
    <property type="evidence" value="ECO:0007669"/>
    <property type="project" value="UniProtKB-KW"/>
</dbReference>
<evidence type="ECO:0000256" key="6">
    <source>
        <dbReference type="ARBA" id="ARBA00022777"/>
    </source>
</evidence>